<reference evidence="2" key="2">
    <citation type="submission" date="2022-06" db="UniProtKB">
        <authorList>
            <consortium name="EnsemblMetazoa"/>
        </authorList>
    </citation>
    <scope>IDENTIFICATION</scope>
    <source>
        <strain evidence="2">DF5081</strain>
    </source>
</reference>
<evidence type="ECO:0000256" key="1">
    <source>
        <dbReference type="SAM" id="SignalP"/>
    </source>
</evidence>
<evidence type="ECO:0000313" key="3">
    <source>
        <dbReference type="Proteomes" id="UP000005237"/>
    </source>
</evidence>
<keyword evidence="3" id="KW-1185">Reference proteome</keyword>
<dbReference type="EnsemblMetazoa" id="CJA11902.1">
    <property type="protein sequence ID" value="CJA11902.1"/>
    <property type="gene ID" value="WBGene00131106"/>
</dbReference>
<feature type="chain" id="PRO_5035884844" description="Cystatin" evidence="1">
    <location>
        <begin position="20"/>
        <end position="127"/>
    </location>
</feature>
<feature type="signal peptide" evidence="1">
    <location>
        <begin position="1"/>
        <end position="19"/>
    </location>
</feature>
<dbReference type="AlphaFoldDB" id="A0A8R1HYB9"/>
<accession>A0A8R1HYB9</accession>
<keyword evidence="1" id="KW-0732">Signal</keyword>
<dbReference type="Proteomes" id="UP000005237">
    <property type="component" value="Unassembled WGS sequence"/>
</dbReference>
<evidence type="ECO:0008006" key="4">
    <source>
        <dbReference type="Google" id="ProtNLM"/>
    </source>
</evidence>
<sequence length="127" mass="14380">MHPSALYLLLFTIIATSSANPQDWTIYAKNIARQHMDAYLEASDHGDSALLCKLNKLRNAIPVLLSNPTFYQLTIMDAKWMGEYVEAEVLYKIGGSVEKTYILLLKKSAESPTGWTIVMFYLKEDIC</sequence>
<protein>
    <recommendedName>
        <fullName evidence="4">Cystatin</fullName>
    </recommendedName>
</protein>
<organism evidence="2 3">
    <name type="scientific">Caenorhabditis japonica</name>
    <dbReference type="NCBI Taxonomy" id="281687"/>
    <lineage>
        <taxon>Eukaryota</taxon>
        <taxon>Metazoa</taxon>
        <taxon>Ecdysozoa</taxon>
        <taxon>Nematoda</taxon>
        <taxon>Chromadorea</taxon>
        <taxon>Rhabditida</taxon>
        <taxon>Rhabditina</taxon>
        <taxon>Rhabditomorpha</taxon>
        <taxon>Rhabditoidea</taxon>
        <taxon>Rhabditidae</taxon>
        <taxon>Peloderinae</taxon>
        <taxon>Caenorhabditis</taxon>
    </lineage>
</organism>
<name>A0A8R1HYB9_CAEJA</name>
<proteinExistence type="predicted"/>
<evidence type="ECO:0000313" key="2">
    <source>
        <dbReference type="EnsemblMetazoa" id="CJA11902.1"/>
    </source>
</evidence>
<reference evidence="3" key="1">
    <citation type="submission" date="2010-08" db="EMBL/GenBank/DDBJ databases">
        <authorList>
            <consortium name="Caenorhabditis japonica Sequencing Consortium"/>
            <person name="Wilson R.K."/>
        </authorList>
    </citation>
    <scope>NUCLEOTIDE SEQUENCE [LARGE SCALE GENOMIC DNA]</scope>
    <source>
        <strain evidence="3">DF5081</strain>
    </source>
</reference>